<sequence length="295" mass="32434">MKINKTLIAIICMMLVLMLLPQTIKAEDSLKLVCKTSSTNVYPGESIDVVVYLDNYASPNIKDITTLQLFINLNSDYYTYVENSLKDLSDAKGNEQIYSLNYVSDKKQIQLQFSDLTKILSRNTKNLYQFKVKINDNLLNGSNFEIGPDVFKCVDGRSAQIYTIPSEITKSNIHVVEKSLSDSKGIESYSDNIINNVISNTVSSSNNSENGSGAINQTDAVNQTGTTVNKSSEAEVSNAIDTDVSATNIDSNENIAQAGNFINAGSVAAVIIISSAIIGLITYYVFNKRRKKNEK</sequence>
<evidence type="ECO:0000313" key="3">
    <source>
        <dbReference type="EMBL" id="SEV85806.1"/>
    </source>
</evidence>
<evidence type="ECO:0008006" key="5">
    <source>
        <dbReference type="Google" id="ProtNLM"/>
    </source>
</evidence>
<dbReference type="EMBL" id="FOJI01000001">
    <property type="protein sequence ID" value="SEV85806.1"/>
    <property type="molecule type" value="Genomic_DNA"/>
</dbReference>
<organism evidence="3 4">
    <name type="scientific">[Clostridium] fimetarium</name>
    <dbReference type="NCBI Taxonomy" id="99656"/>
    <lineage>
        <taxon>Bacteria</taxon>
        <taxon>Bacillati</taxon>
        <taxon>Bacillota</taxon>
        <taxon>Clostridia</taxon>
        <taxon>Lachnospirales</taxon>
        <taxon>Lachnospiraceae</taxon>
    </lineage>
</organism>
<gene>
    <name evidence="3" type="ORF">SAMN05421659_101386</name>
</gene>
<evidence type="ECO:0000313" key="4">
    <source>
        <dbReference type="Proteomes" id="UP000199701"/>
    </source>
</evidence>
<dbReference type="STRING" id="99656.SAMN05421659_101386"/>
<keyword evidence="4" id="KW-1185">Reference proteome</keyword>
<accession>A0A1I0MDJ9</accession>
<evidence type="ECO:0000256" key="2">
    <source>
        <dbReference type="SAM" id="Phobius"/>
    </source>
</evidence>
<dbReference type="GO" id="GO:0030246">
    <property type="term" value="F:carbohydrate binding"/>
    <property type="evidence" value="ECO:0007669"/>
    <property type="project" value="InterPro"/>
</dbReference>
<feature type="transmembrane region" description="Helical" evidence="2">
    <location>
        <begin position="261"/>
        <end position="286"/>
    </location>
</feature>
<keyword evidence="2" id="KW-0472">Membrane</keyword>
<reference evidence="3 4" key="1">
    <citation type="submission" date="2016-10" db="EMBL/GenBank/DDBJ databases">
        <authorList>
            <person name="de Groot N.N."/>
        </authorList>
    </citation>
    <scope>NUCLEOTIDE SEQUENCE [LARGE SCALE GENOMIC DNA]</scope>
    <source>
        <strain evidence="3 4">DSM 9179</strain>
    </source>
</reference>
<dbReference type="RefSeq" id="WP_092449999.1">
    <property type="nucleotide sequence ID" value="NZ_FOJI01000001.1"/>
</dbReference>
<dbReference type="InterPro" id="IPR008965">
    <property type="entry name" value="CBM2/CBM3_carb-bd_dom_sf"/>
</dbReference>
<protein>
    <recommendedName>
        <fullName evidence="5">Cohesin domain-containing protein</fullName>
    </recommendedName>
</protein>
<keyword evidence="2" id="KW-1133">Transmembrane helix</keyword>
<dbReference type="SUPFAM" id="SSF49384">
    <property type="entry name" value="Carbohydrate-binding domain"/>
    <property type="match status" value="1"/>
</dbReference>
<feature type="compositionally biased region" description="Low complexity" evidence="1">
    <location>
        <begin position="204"/>
        <end position="216"/>
    </location>
</feature>
<name>A0A1I0MDJ9_9FIRM</name>
<proteinExistence type="predicted"/>
<evidence type="ECO:0000256" key="1">
    <source>
        <dbReference type="SAM" id="MobiDB-lite"/>
    </source>
</evidence>
<feature type="region of interest" description="Disordered" evidence="1">
    <location>
        <begin position="204"/>
        <end position="236"/>
    </location>
</feature>
<feature type="compositionally biased region" description="Polar residues" evidence="1">
    <location>
        <begin position="217"/>
        <end position="235"/>
    </location>
</feature>
<dbReference type="AlphaFoldDB" id="A0A1I0MDJ9"/>
<keyword evidence="2" id="KW-0812">Transmembrane</keyword>
<dbReference type="Proteomes" id="UP000199701">
    <property type="component" value="Unassembled WGS sequence"/>
</dbReference>